<sequence>MLHTIAPLSFAICSIISINLKLHPTPPTSKIESEFNRLIALSVTSINIAKRVSCKEKQKS</sequence>
<dbReference type="EMBL" id="FX115609">
    <property type="protein sequence ID" value="BAJ77712.1"/>
    <property type="molecule type" value="mRNA"/>
</dbReference>
<evidence type="ECO:0000313" key="1">
    <source>
        <dbReference type="EMBL" id="BAJ77712.1"/>
    </source>
</evidence>
<dbReference type="EMBL" id="FX115934">
    <property type="protein sequence ID" value="BAJ78037.1"/>
    <property type="molecule type" value="mRNA"/>
</dbReference>
<dbReference type="AlphaFoldDB" id="F0X541"/>
<protein>
    <submittedName>
        <fullName evidence="1">Uncharacterized protein</fullName>
    </submittedName>
</protein>
<name>F0X541_CRYPV</name>
<accession>F0X541</accession>
<proteinExistence type="evidence at transcript level"/>
<organism evidence="1">
    <name type="scientific">Cryptosporidium parvum</name>
    <dbReference type="NCBI Taxonomy" id="5807"/>
    <lineage>
        <taxon>Eukaryota</taxon>
        <taxon>Sar</taxon>
        <taxon>Alveolata</taxon>
        <taxon>Apicomplexa</taxon>
        <taxon>Conoidasida</taxon>
        <taxon>Coccidia</taxon>
        <taxon>Eucoccidiorida</taxon>
        <taxon>Eimeriorina</taxon>
        <taxon>Cryptosporidiidae</taxon>
        <taxon>Cryptosporidium</taxon>
    </lineage>
</organism>
<reference evidence="1" key="1">
    <citation type="submission" date="2011-02" db="EMBL/GenBank/DDBJ databases">
        <title>Construction and analysis of full-length cDNA library of Cryptosporidium parvum.</title>
        <authorList>
            <person name="Yamagishi J."/>
            <person name="Wakaguri H."/>
            <person name="Sugano S."/>
            <person name="Kawano S."/>
            <person name="Fujisaki K."/>
            <person name="Sugimoto C."/>
            <person name="Watanabe J."/>
            <person name="Suzuki Y."/>
            <person name="Kimata I."/>
            <person name="Xuan X."/>
        </authorList>
    </citation>
    <scope>NUCLEOTIDE SEQUENCE</scope>
    <source>
        <strain evidence="1">HNJ-1</strain>
    </source>
</reference>